<evidence type="ECO:0000313" key="2">
    <source>
        <dbReference type="Proteomes" id="UP000799539"/>
    </source>
</evidence>
<protein>
    <submittedName>
        <fullName evidence="1">Uncharacterized protein</fullName>
    </submittedName>
</protein>
<reference evidence="1" key="1">
    <citation type="journal article" date="2020" name="Stud. Mycol.">
        <title>101 Dothideomycetes genomes: a test case for predicting lifestyles and emergence of pathogens.</title>
        <authorList>
            <person name="Haridas S."/>
            <person name="Albert R."/>
            <person name="Binder M."/>
            <person name="Bloem J."/>
            <person name="Labutti K."/>
            <person name="Salamov A."/>
            <person name="Andreopoulos B."/>
            <person name="Baker S."/>
            <person name="Barry K."/>
            <person name="Bills G."/>
            <person name="Bluhm B."/>
            <person name="Cannon C."/>
            <person name="Castanera R."/>
            <person name="Culley D."/>
            <person name="Daum C."/>
            <person name="Ezra D."/>
            <person name="Gonzalez J."/>
            <person name="Henrissat B."/>
            <person name="Kuo A."/>
            <person name="Liang C."/>
            <person name="Lipzen A."/>
            <person name="Lutzoni F."/>
            <person name="Magnuson J."/>
            <person name="Mondo S."/>
            <person name="Nolan M."/>
            <person name="Ohm R."/>
            <person name="Pangilinan J."/>
            <person name="Park H.-J."/>
            <person name="Ramirez L."/>
            <person name="Alfaro M."/>
            <person name="Sun H."/>
            <person name="Tritt A."/>
            <person name="Yoshinaga Y."/>
            <person name="Zwiers L.-H."/>
            <person name="Turgeon B."/>
            <person name="Goodwin S."/>
            <person name="Spatafora J."/>
            <person name="Crous P."/>
            <person name="Grigoriev I."/>
        </authorList>
    </citation>
    <scope>NUCLEOTIDE SEQUENCE</scope>
    <source>
        <strain evidence="1">SCOH1-5</strain>
    </source>
</reference>
<proteinExistence type="predicted"/>
<dbReference type="EMBL" id="ML992670">
    <property type="protein sequence ID" value="KAF2213370.1"/>
    <property type="molecule type" value="Genomic_DNA"/>
</dbReference>
<dbReference type="Proteomes" id="UP000799539">
    <property type="component" value="Unassembled WGS sequence"/>
</dbReference>
<gene>
    <name evidence="1" type="ORF">CERZMDRAFT_120750</name>
</gene>
<accession>A0A6A6FIY3</accession>
<keyword evidence="2" id="KW-1185">Reference proteome</keyword>
<organism evidence="1 2">
    <name type="scientific">Cercospora zeae-maydis SCOH1-5</name>
    <dbReference type="NCBI Taxonomy" id="717836"/>
    <lineage>
        <taxon>Eukaryota</taxon>
        <taxon>Fungi</taxon>
        <taxon>Dikarya</taxon>
        <taxon>Ascomycota</taxon>
        <taxon>Pezizomycotina</taxon>
        <taxon>Dothideomycetes</taxon>
        <taxon>Dothideomycetidae</taxon>
        <taxon>Mycosphaerellales</taxon>
        <taxon>Mycosphaerellaceae</taxon>
        <taxon>Cercospora</taxon>
    </lineage>
</organism>
<dbReference type="AlphaFoldDB" id="A0A6A6FIY3"/>
<name>A0A6A6FIY3_9PEZI</name>
<evidence type="ECO:0000313" key="1">
    <source>
        <dbReference type="EMBL" id="KAF2213370.1"/>
    </source>
</evidence>
<sequence>MFEKSCHDFARSRLWKLGIMIVNTCHASTHSSANSNESPDILLRSSCIAQLAVCIPQRIIRLVSLGKFIVICTGPFDEGTATLGMDLVKRLRCYPRLEARAVCDEL</sequence>